<feature type="transmembrane region" description="Helical" evidence="9">
    <location>
        <begin position="24"/>
        <end position="46"/>
    </location>
</feature>
<dbReference type="AlphaFoldDB" id="B8JD43"/>
<evidence type="ECO:0000256" key="6">
    <source>
        <dbReference type="ARBA" id="ARBA00022692"/>
    </source>
</evidence>
<evidence type="ECO:0000256" key="4">
    <source>
        <dbReference type="ARBA" id="ARBA00022481"/>
    </source>
</evidence>
<dbReference type="InterPro" id="IPR012902">
    <property type="entry name" value="N_methyl_site"/>
</dbReference>
<keyword evidence="5" id="KW-0997">Cell inner membrane</keyword>
<protein>
    <recommendedName>
        <fullName evidence="12">General secretion pathway protein I</fullName>
    </recommendedName>
</protein>
<dbReference type="InterPro" id="IPR010052">
    <property type="entry name" value="T2SS_protein-GspI"/>
</dbReference>
<dbReference type="RefSeq" id="WP_012632103.1">
    <property type="nucleotide sequence ID" value="NC_011891.1"/>
</dbReference>
<dbReference type="PANTHER" id="PTHR38779">
    <property type="entry name" value="TYPE II SECRETION SYSTEM PROTEIN I-RELATED"/>
    <property type="match status" value="1"/>
</dbReference>
<evidence type="ECO:0000256" key="8">
    <source>
        <dbReference type="ARBA" id="ARBA00023136"/>
    </source>
</evidence>
<dbReference type="NCBIfam" id="TIGR02532">
    <property type="entry name" value="IV_pilin_GFxxxE"/>
    <property type="match status" value="1"/>
</dbReference>
<dbReference type="GO" id="GO:0015627">
    <property type="term" value="C:type II protein secretion system complex"/>
    <property type="evidence" value="ECO:0007669"/>
    <property type="project" value="InterPro"/>
</dbReference>
<organism evidence="10 11">
    <name type="scientific">Anaeromyxobacter dehalogenans (strain ATCC BAA-258 / DSM 21875 / 2CP-1)</name>
    <dbReference type="NCBI Taxonomy" id="455488"/>
    <lineage>
        <taxon>Bacteria</taxon>
        <taxon>Pseudomonadati</taxon>
        <taxon>Myxococcota</taxon>
        <taxon>Myxococcia</taxon>
        <taxon>Myxococcales</taxon>
        <taxon>Cystobacterineae</taxon>
        <taxon>Anaeromyxobacteraceae</taxon>
        <taxon>Anaeromyxobacter</taxon>
    </lineage>
</organism>
<sequence>MTPAAARGGTCRGRRAAGFTLLEVMVALAILAMGLMALSDVVGGALRNHARAGRLDVATLLARGKMVELEEAFERKGFRDFDEEDEGSFEREGHPEVRWKLEVLRPRVELGPERILQLLTGTEGGDLSALLGGASGGKDAQGGGPQTVMPGTAAVAGTLNAQLTAMGEQIKKAVREVRLTVAWPEGARQDSFTVVTHLVVLAPTEPGT</sequence>
<comment type="similarity">
    <text evidence="2">Belongs to the GSP I family.</text>
</comment>
<keyword evidence="4" id="KW-0488">Methylation</keyword>
<dbReference type="GO" id="GO:0015628">
    <property type="term" value="P:protein secretion by the type II secretion system"/>
    <property type="evidence" value="ECO:0007669"/>
    <property type="project" value="InterPro"/>
</dbReference>
<dbReference type="Pfam" id="PF07963">
    <property type="entry name" value="N_methyl"/>
    <property type="match status" value="1"/>
</dbReference>
<dbReference type="PANTHER" id="PTHR38779:SF2">
    <property type="entry name" value="TYPE II SECRETION SYSTEM PROTEIN I-RELATED"/>
    <property type="match status" value="1"/>
</dbReference>
<dbReference type="HOGENOM" id="CLU_1318713_0_0_7"/>
<proteinExistence type="inferred from homology"/>
<evidence type="ECO:0000313" key="10">
    <source>
        <dbReference type="EMBL" id="ACL64071.1"/>
    </source>
</evidence>
<evidence type="ECO:0000256" key="5">
    <source>
        <dbReference type="ARBA" id="ARBA00022519"/>
    </source>
</evidence>
<keyword evidence="11" id="KW-1185">Reference proteome</keyword>
<evidence type="ECO:0000256" key="7">
    <source>
        <dbReference type="ARBA" id="ARBA00022989"/>
    </source>
</evidence>
<keyword evidence="7 9" id="KW-1133">Transmembrane helix</keyword>
<dbReference type="Proteomes" id="UP000007089">
    <property type="component" value="Chromosome"/>
</dbReference>
<evidence type="ECO:0008006" key="12">
    <source>
        <dbReference type="Google" id="ProtNLM"/>
    </source>
</evidence>
<keyword evidence="6 9" id="KW-0812">Transmembrane</keyword>
<evidence type="ECO:0000256" key="3">
    <source>
        <dbReference type="ARBA" id="ARBA00022475"/>
    </source>
</evidence>
<comment type="subcellular location">
    <subcellularLocation>
        <location evidence="1">Cell inner membrane</location>
        <topology evidence="1">Single-pass membrane protein</topology>
    </subcellularLocation>
</comment>
<dbReference type="EMBL" id="CP001359">
    <property type="protein sequence ID" value="ACL64071.1"/>
    <property type="molecule type" value="Genomic_DNA"/>
</dbReference>
<dbReference type="GO" id="GO:0005886">
    <property type="term" value="C:plasma membrane"/>
    <property type="evidence" value="ECO:0007669"/>
    <property type="project" value="UniProtKB-SubCell"/>
</dbReference>
<keyword evidence="8 9" id="KW-0472">Membrane</keyword>
<evidence type="ECO:0000313" key="11">
    <source>
        <dbReference type="Proteomes" id="UP000007089"/>
    </source>
</evidence>
<evidence type="ECO:0000256" key="2">
    <source>
        <dbReference type="ARBA" id="ARBA00008358"/>
    </source>
</evidence>
<evidence type="ECO:0000256" key="1">
    <source>
        <dbReference type="ARBA" id="ARBA00004377"/>
    </source>
</evidence>
<gene>
    <name evidence="10" type="ordered locus">A2cp1_0716</name>
</gene>
<dbReference type="KEGG" id="acp:A2cp1_0716"/>
<accession>B8JD43</accession>
<keyword evidence="3" id="KW-1003">Cell membrane</keyword>
<reference evidence="10" key="1">
    <citation type="submission" date="2009-01" db="EMBL/GenBank/DDBJ databases">
        <title>Complete sequence of Anaeromyxobacter dehalogenans 2CP-1.</title>
        <authorList>
            <consortium name="US DOE Joint Genome Institute"/>
            <person name="Lucas S."/>
            <person name="Copeland A."/>
            <person name="Lapidus A."/>
            <person name="Glavina del Rio T."/>
            <person name="Dalin E."/>
            <person name="Tice H."/>
            <person name="Bruce D."/>
            <person name="Goodwin L."/>
            <person name="Pitluck S."/>
            <person name="Saunders E."/>
            <person name="Brettin T."/>
            <person name="Detter J.C."/>
            <person name="Han C."/>
            <person name="Larimer F."/>
            <person name="Land M."/>
            <person name="Hauser L."/>
            <person name="Kyrpides N."/>
            <person name="Ovchinnikova G."/>
            <person name="Beliaev A.S."/>
            <person name="Richardson P."/>
        </authorList>
    </citation>
    <scope>NUCLEOTIDE SEQUENCE</scope>
    <source>
        <strain evidence="10">2CP-1</strain>
    </source>
</reference>
<evidence type="ECO:0000256" key="9">
    <source>
        <dbReference type="SAM" id="Phobius"/>
    </source>
</evidence>
<name>B8JD43_ANAD2</name>